<feature type="transmembrane region" description="Helical" evidence="1">
    <location>
        <begin position="132"/>
        <end position="154"/>
    </location>
</feature>
<evidence type="ECO:0000256" key="1">
    <source>
        <dbReference type="SAM" id="Phobius"/>
    </source>
</evidence>
<dbReference type="EMBL" id="JADOBI010000002">
    <property type="protein sequence ID" value="MBF7978592.1"/>
    <property type="molecule type" value="Genomic_DNA"/>
</dbReference>
<proteinExistence type="predicted"/>
<feature type="transmembrane region" description="Helical" evidence="1">
    <location>
        <begin position="99"/>
        <end position="120"/>
    </location>
</feature>
<gene>
    <name evidence="2" type="ORF">IV433_04110</name>
</gene>
<dbReference type="RefSeq" id="WP_377308528.1">
    <property type="nucleotide sequence ID" value="NZ_JBHSRT010000015.1"/>
</dbReference>
<feature type="transmembrane region" description="Helical" evidence="1">
    <location>
        <begin position="48"/>
        <end position="68"/>
    </location>
</feature>
<keyword evidence="1" id="KW-1133">Transmembrane helix</keyword>
<sequence>MDVKIVEENTVPKAINRLIKNGWAGAVASALITVALDVYFWTSGVRNVLVYLNLIYVFVACGLAYGIYRRSRTCAVLMLLLFVLDKVYAPVVYSSSNILFFAMFMIFFSGGVVGTFWYHSKARSQYVSSTKVLLLTALCAAVCIGFVAGVKYLMTDSPQKAWHEFHQQLDTVNAKGSFPVRLDYYTVLQSAELNDKTLIYTYTIENIRLADITDAQLETQSRNNFTGAYCAGNMVKKYGLKVEYVYTQGLTEKSYSYNKNDCMN</sequence>
<evidence type="ECO:0000313" key="2">
    <source>
        <dbReference type="EMBL" id="MBF7978592.1"/>
    </source>
</evidence>
<dbReference type="Proteomes" id="UP000636811">
    <property type="component" value="Unassembled WGS sequence"/>
</dbReference>
<evidence type="ECO:0000313" key="3">
    <source>
        <dbReference type="Proteomes" id="UP000636811"/>
    </source>
</evidence>
<keyword evidence="1" id="KW-0472">Membrane</keyword>
<name>A0ABS0E0G5_9GAMM</name>
<accession>A0ABS0E0G5</accession>
<keyword evidence="3" id="KW-1185">Reference proteome</keyword>
<feature type="transmembrane region" description="Helical" evidence="1">
    <location>
        <begin position="75"/>
        <end position="93"/>
    </location>
</feature>
<keyword evidence="1" id="KW-0812">Transmembrane</keyword>
<comment type="caution">
    <text evidence="2">The sequence shown here is derived from an EMBL/GenBank/DDBJ whole genome shotgun (WGS) entry which is preliminary data.</text>
</comment>
<organism evidence="2 3">
    <name type="scientific">Rahnella laticis</name>
    <dbReference type="NCBI Taxonomy" id="2787622"/>
    <lineage>
        <taxon>Bacteria</taxon>
        <taxon>Pseudomonadati</taxon>
        <taxon>Pseudomonadota</taxon>
        <taxon>Gammaproteobacteria</taxon>
        <taxon>Enterobacterales</taxon>
        <taxon>Yersiniaceae</taxon>
        <taxon>Rahnella</taxon>
    </lineage>
</organism>
<protein>
    <submittedName>
        <fullName evidence="2">Uncharacterized protein</fullName>
    </submittedName>
</protein>
<feature type="transmembrane region" description="Helical" evidence="1">
    <location>
        <begin position="21"/>
        <end position="42"/>
    </location>
</feature>
<reference evidence="2 3" key="1">
    <citation type="submission" date="2020-11" db="EMBL/GenBank/DDBJ databases">
        <title>Taxonomic investigation of Rahnella strains.</title>
        <authorList>
            <person name="Lee S.D."/>
        </authorList>
    </citation>
    <scope>NUCLEOTIDE SEQUENCE [LARGE SCALE GENOMIC DNA]</scope>
    <source>
        <strain evidence="2 3">SAP-17</strain>
    </source>
</reference>